<accession>A0A7G5GT71</accession>
<evidence type="ECO:0000313" key="2">
    <source>
        <dbReference type="Proteomes" id="UP000515369"/>
    </source>
</evidence>
<organism evidence="1 2">
    <name type="scientific">Spirosoma foliorum</name>
    <dbReference type="NCBI Taxonomy" id="2710596"/>
    <lineage>
        <taxon>Bacteria</taxon>
        <taxon>Pseudomonadati</taxon>
        <taxon>Bacteroidota</taxon>
        <taxon>Cytophagia</taxon>
        <taxon>Cytophagales</taxon>
        <taxon>Cytophagaceae</taxon>
        <taxon>Spirosoma</taxon>
    </lineage>
</organism>
<evidence type="ECO:0008006" key="3">
    <source>
        <dbReference type="Google" id="ProtNLM"/>
    </source>
</evidence>
<reference evidence="1 2" key="1">
    <citation type="submission" date="2020-07" db="EMBL/GenBank/DDBJ databases">
        <title>Spirosoma foliorum sp. nov., isolated from the leaves on the Nejang mountain Korea, Republic of.</title>
        <authorList>
            <person name="Ho H."/>
            <person name="Lee Y.-J."/>
            <person name="Nurcahyanto D.-A."/>
            <person name="Kim S.-G."/>
        </authorList>
    </citation>
    <scope>NUCLEOTIDE SEQUENCE [LARGE SCALE GENOMIC DNA]</scope>
    <source>
        <strain evidence="1 2">PL0136</strain>
    </source>
</reference>
<dbReference type="RefSeq" id="WP_182459336.1">
    <property type="nucleotide sequence ID" value="NZ_CP059732.1"/>
</dbReference>
<dbReference type="KEGG" id="sfol:H3H32_29685"/>
<sequence length="289" mass="32005">MNTFITPLFVQTNPLSLEKIVFGLLGVSEQAVYFHTSDHKLSVAEQLLGKPVAQFIKNSLSSLRETVKQHNKAFKQEIFGKALSAFNASYINTLSQYSNGLLQFGEPMPLAGGLSRTQFVDLYEKFVGEPYNPAASGRGAFARLVKKTLDVPGLDQKADIYYPLKPGKIKGLLKPTNVTLLTTHGVLIVYQQIDFTNTEAVVANNLYEYEAVADVLNSYSKANFNRPGQFKIVAETPPILAPQHKQFETIKEIKKSIFSVITPQQLAEEARLIASNGHVKASVILEEEK</sequence>
<dbReference type="EMBL" id="CP059732">
    <property type="protein sequence ID" value="QMW02063.1"/>
    <property type="molecule type" value="Genomic_DNA"/>
</dbReference>
<evidence type="ECO:0000313" key="1">
    <source>
        <dbReference type="EMBL" id="QMW02063.1"/>
    </source>
</evidence>
<keyword evidence="2" id="KW-1185">Reference proteome</keyword>
<proteinExistence type="predicted"/>
<name>A0A7G5GT71_9BACT</name>
<dbReference type="AlphaFoldDB" id="A0A7G5GT71"/>
<protein>
    <recommendedName>
        <fullName evidence="3">DUF3037 domain-containing protein</fullName>
    </recommendedName>
</protein>
<gene>
    <name evidence="1" type="ORF">H3H32_29685</name>
</gene>
<dbReference type="Proteomes" id="UP000515369">
    <property type="component" value="Chromosome"/>
</dbReference>